<dbReference type="RefSeq" id="WP_066630833.1">
    <property type="nucleotide sequence ID" value="NZ_FQXL01000037.1"/>
</dbReference>
<reference evidence="1 2" key="1">
    <citation type="submission" date="2016-04" db="EMBL/GenBank/DDBJ databases">
        <title>Genome sequence of Clostridium magnum DSM 2767.</title>
        <authorList>
            <person name="Poehlein A."/>
            <person name="Uhlig R."/>
            <person name="Fischer R."/>
            <person name="Bahl H."/>
            <person name="Daniel R."/>
        </authorList>
    </citation>
    <scope>NUCLEOTIDE SEQUENCE [LARGE SCALE GENOMIC DNA]</scope>
    <source>
        <strain evidence="1 2">DSM 2767</strain>
    </source>
</reference>
<comment type="caution">
    <text evidence="1">The sequence shown here is derived from an EMBL/GenBank/DDBJ whole genome shotgun (WGS) entry which is preliminary data.</text>
</comment>
<accession>A0A161YF02</accession>
<protein>
    <submittedName>
        <fullName evidence="1">Uncharacterized protein</fullName>
    </submittedName>
</protein>
<organism evidence="1 2">
    <name type="scientific">Clostridium magnum DSM 2767</name>
    <dbReference type="NCBI Taxonomy" id="1121326"/>
    <lineage>
        <taxon>Bacteria</taxon>
        <taxon>Bacillati</taxon>
        <taxon>Bacillota</taxon>
        <taxon>Clostridia</taxon>
        <taxon>Eubacteriales</taxon>
        <taxon>Clostridiaceae</taxon>
        <taxon>Clostridium</taxon>
    </lineage>
</organism>
<dbReference type="OrthoDB" id="9791132at2"/>
<dbReference type="AlphaFoldDB" id="A0A161YF02"/>
<keyword evidence="2" id="KW-1185">Reference proteome</keyword>
<sequence length="184" mass="21706">MDYLKEIFSIANNKFLAKELSLIKSDVSERCICASLKPFIEHEIQKKLKYQNYYVDVEYNRNAGHVKTIINDKEEIIKITCDLIVHSRGENENDDNLIALEMKKSYRAQKEKDADRNRLIALTKSTSTNEIWSYDGKTFPEHVCGYSLGVYYEFDILNEIIMIEYYINGKLVEKFHKRFLNIKK</sequence>
<evidence type="ECO:0000313" key="2">
    <source>
        <dbReference type="Proteomes" id="UP000076603"/>
    </source>
</evidence>
<dbReference type="Proteomes" id="UP000076603">
    <property type="component" value="Unassembled WGS sequence"/>
</dbReference>
<name>A0A161YF02_9CLOT</name>
<dbReference type="EMBL" id="LWAE01000016">
    <property type="protein sequence ID" value="KZL88592.1"/>
    <property type="molecule type" value="Genomic_DNA"/>
</dbReference>
<gene>
    <name evidence="1" type="ORF">CLMAG_60850</name>
</gene>
<dbReference type="PATRIC" id="fig|1121326.3.peg.6149"/>
<proteinExistence type="predicted"/>
<evidence type="ECO:0000313" key="1">
    <source>
        <dbReference type="EMBL" id="KZL88592.1"/>
    </source>
</evidence>
<dbReference type="STRING" id="1121326.CLMAG_60850"/>